<keyword evidence="2" id="KW-1133">Transmembrane helix</keyword>
<accession>A0A2W5UZQ4</accession>
<dbReference type="EMBL" id="QFQP01000023">
    <property type="protein sequence ID" value="PZR08874.1"/>
    <property type="molecule type" value="Genomic_DNA"/>
</dbReference>
<keyword evidence="1" id="KW-0175">Coiled coil</keyword>
<reference evidence="3 4" key="1">
    <citation type="submission" date="2017-08" db="EMBL/GenBank/DDBJ databases">
        <title>Infants hospitalized years apart are colonized by the same room-sourced microbial strains.</title>
        <authorList>
            <person name="Brooks B."/>
            <person name="Olm M.R."/>
            <person name="Firek B.A."/>
            <person name="Baker R."/>
            <person name="Thomas B.C."/>
            <person name="Morowitz M.J."/>
            <person name="Banfield J.F."/>
        </authorList>
    </citation>
    <scope>NUCLEOTIDE SEQUENCE [LARGE SCALE GENOMIC DNA]</scope>
    <source>
        <strain evidence="3">S2_003_000_R2_14</strain>
    </source>
</reference>
<gene>
    <name evidence="3" type="ORF">DI536_23570</name>
</gene>
<dbReference type="GO" id="GO:0015627">
    <property type="term" value="C:type II protein secretion system complex"/>
    <property type="evidence" value="ECO:0007669"/>
    <property type="project" value="InterPro"/>
</dbReference>
<evidence type="ECO:0000313" key="4">
    <source>
        <dbReference type="Proteomes" id="UP000249061"/>
    </source>
</evidence>
<proteinExistence type="predicted"/>
<name>A0A2W5UZQ4_9BACT</name>
<dbReference type="Pfam" id="PF04612">
    <property type="entry name" value="T2SSM"/>
    <property type="match status" value="1"/>
</dbReference>
<protein>
    <submittedName>
        <fullName evidence="3">General secretion pathway protein M</fullName>
    </submittedName>
</protein>
<keyword evidence="2" id="KW-0472">Membrane</keyword>
<feature type="transmembrane region" description="Helical" evidence="2">
    <location>
        <begin position="25"/>
        <end position="45"/>
    </location>
</feature>
<organism evidence="3 4">
    <name type="scientific">Archangium gephyra</name>
    <dbReference type="NCBI Taxonomy" id="48"/>
    <lineage>
        <taxon>Bacteria</taxon>
        <taxon>Pseudomonadati</taxon>
        <taxon>Myxococcota</taxon>
        <taxon>Myxococcia</taxon>
        <taxon>Myxococcales</taxon>
        <taxon>Cystobacterineae</taxon>
        <taxon>Archangiaceae</taxon>
        <taxon>Archangium</taxon>
    </lineage>
</organism>
<keyword evidence="2" id="KW-0812">Transmembrane</keyword>
<feature type="coiled-coil region" evidence="1">
    <location>
        <begin position="66"/>
        <end position="93"/>
    </location>
</feature>
<dbReference type="GO" id="GO:0015628">
    <property type="term" value="P:protein secretion by the type II secretion system"/>
    <property type="evidence" value="ECO:0007669"/>
    <property type="project" value="InterPro"/>
</dbReference>
<sequence>MSAITDLQTRVQQQLATLSSREKKMLGGALAAVGVFVVFMVIFSFGNTADKIRDRTSKKIVQLEEVQTLAAGYREAKARQDALENQLRLSNIRLVSYLEDKAKPAGIDLPSINPKADVPLEGSKIVESSVEVTLTDVKLNRLLDFLQSVEAGPGIVKVKYLRMEPRPAQETVTAWLTIATYKLK</sequence>
<dbReference type="InterPro" id="IPR014717">
    <property type="entry name" value="Transl_elong_EF1B/ribsomal_bS6"/>
</dbReference>
<dbReference type="Proteomes" id="UP000249061">
    <property type="component" value="Unassembled WGS sequence"/>
</dbReference>
<dbReference type="InterPro" id="IPR007690">
    <property type="entry name" value="T2SS_GspM"/>
</dbReference>
<comment type="caution">
    <text evidence="3">The sequence shown here is derived from an EMBL/GenBank/DDBJ whole genome shotgun (WGS) entry which is preliminary data.</text>
</comment>
<evidence type="ECO:0000256" key="1">
    <source>
        <dbReference type="SAM" id="Coils"/>
    </source>
</evidence>
<dbReference type="AlphaFoldDB" id="A0A2W5UZQ4"/>
<evidence type="ECO:0000256" key="2">
    <source>
        <dbReference type="SAM" id="Phobius"/>
    </source>
</evidence>
<evidence type="ECO:0000313" key="3">
    <source>
        <dbReference type="EMBL" id="PZR08874.1"/>
    </source>
</evidence>
<dbReference type="Gene3D" id="3.30.70.60">
    <property type="match status" value="1"/>
</dbReference>